<dbReference type="InterPro" id="IPR055557">
    <property type="entry name" value="DUF7133"/>
</dbReference>
<proteinExistence type="predicted"/>
<gene>
    <name evidence="2" type="ORF">MNBD_PLANCTO02-1861</name>
</gene>
<sequence length="627" mass="69864">MQREGKPDSQLIFPTSKNDQVGRLLKYQVGIGLNSNFPDHDKVLFSFQMNFDLDGKQKSIVITESINPRNVKTGQGQIVDRAVTVKNIPQGYRLVFLKPNAKTTLGSPRITVAQSNKWIKSSKVIQRQNVQYLMRPKRDNNKSQVDFIIYYDANLEPPILPIKSVPVVPLPVEKVTSLPGYEGIRLPIDRSIMPTAMTFTSKGKLAFTSLKGNVYIAEDTNGDGVQDKLILFEEGLASPYGILADGDDLIVCHKPEILRLSDTNGDGRADKRTVIATGWGYTNNYHDWTCGLVRDHKKNLYFSLGSDYSQSKRHISRQRWRGKVIQLAPDGTMTPIAHAFRYPTGVAMDAKERLFVSDQQGVQNCFNEINYVQKGKYYGVWSREDQRLKPQPPEEKPAIQVPHDWTRSVNGLFFLPLKKTGKENSPFAGNGIGCEYTNKFLIRYTTEEVRGVLQGATYAFSRRDAGTGDDNFYGPLCGAVAPNGDIYIGSIADSGWSGGQNNGRITRLRANGKIPNGIKEINVTKDGFKISLTQPVEKKAAMQIDGYSLSGYRRVWQGDYATPDSGRHKVIVQSVDVAADGMSLQLHVTGLKEGYLYEVSCGKIGTKSQPTLFPATGYYTLHKLPKK</sequence>
<dbReference type="AlphaFoldDB" id="A0A3B1D8N6"/>
<dbReference type="PANTHER" id="PTHR33546:SF1">
    <property type="entry name" value="LARGE, MULTIFUNCTIONAL SECRETED PROTEIN"/>
    <property type="match status" value="1"/>
</dbReference>
<dbReference type="SUPFAM" id="SSF63829">
    <property type="entry name" value="Calcium-dependent phosphotriesterase"/>
    <property type="match status" value="1"/>
</dbReference>
<dbReference type="PANTHER" id="PTHR33546">
    <property type="entry name" value="LARGE, MULTIFUNCTIONAL SECRETED PROTEIN-RELATED"/>
    <property type="match status" value="1"/>
</dbReference>
<feature type="domain" description="DUF7133" evidence="1">
    <location>
        <begin position="211"/>
        <end position="379"/>
    </location>
</feature>
<evidence type="ECO:0000259" key="1">
    <source>
        <dbReference type="Pfam" id="PF23500"/>
    </source>
</evidence>
<name>A0A3B1D8N6_9ZZZZ</name>
<evidence type="ECO:0000313" key="2">
    <source>
        <dbReference type="EMBL" id="VAX39206.1"/>
    </source>
</evidence>
<dbReference type="EMBL" id="UOGL01000313">
    <property type="protein sequence ID" value="VAX39206.1"/>
    <property type="molecule type" value="Genomic_DNA"/>
</dbReference>
<organism evidence="2">
    <name type="scientific">hydrothermal vent metagenome</name>
    <dbReference type="NCBI Taxonomy" id="652676"/>
    <lineage>
        <taxon>unclassified sequences</taxon>
        <taxon>metagenomes</taxon>
        <taxon>ecological metagenomes</taxon>
    </lineage>
</organism>
<dbReference type="InterPro" id="IPR011042">
    <property type="entry name" value="6-blade_b-propeller_TolB-like"/>
</dbReference>
<reference evidence="2" key="1">
    <citation type="submission" date="2018-06" db="EMBL/GenBank/DDBJ databases">
        <authorList>
            <person name="Zhirakovskaya E."/>
        </authorList>
    </citation>
    <scope>NUCLEOTIDE SEQUENCE</scope>
</reference>
<dbReference type="Gene3D" id="2.120.10.30">
    <property type="entry name" value="TolB, C-terminal domain"/>
    <property type="match status" value="1"/>
</dbReference>
<accession>A0A3B1D8N6</accession>
<protein>
    <recommendedName>
        <fullName evidence="1">DUF7133 domain-containing protein</fullName>
    </recommendedName>
</protein>
<dbReference type="Pfam" id="PF23500">
    <property type="entry name" value="DUF7133"/>
    <property type="match status" value="1"/>
</dbReference>